<evidence type="ECO:0000256" key="1">
    <source>
        <dbReference type="SAM" id="MobiDB-lite"/>
    </source>
</evidence>
<dbReference type="EMBL" id="JAUDDZ010000013">
    <property type="protein sequence ID" value="MDM8275532.1"/>
    <property type="molecule type" value="Genomic_DNA"/>
</dbReference>
<evidence type="ECO:0000259" key="2">
    <source>
        <dbReference type="Pfam" id="PF01610"/>
    </source>
</evidence>
<dbReference type="Proteomes" id="UP001529421">
    <property type="component" value="Unassembled WGS sequence"/>
</dbReference>
<name>A0ABT7VAK8_9ACTN</name>
<feature type="region of interest" description="Disordered" evidence="1">
    <location>
        <begin position="1"/>
        <end position="33"/>
    </location>
</feature>
<dbReference type="RefSeq" id="WP_289545646.1">
    <property type="nucleotide sequence ID" value="NZ_JAUDDZ010000013.1"/>
</dbReference>
<feature type="domain" description="Transposase IS204/IS1001/IS1096/IS1165 DDE" evidence="2">
    <location>
        <begin position="33"/>
        <end position="98"/>
    </location>
</feature>
<accession>A0ABT7VAK8</accession>
<feature type="compositionally biased region" description="Polar residues" evidence="1">
    <location>
        <begin position="8"/>
        <end position="17"/>
    </location>
</feature>
<comment type="caution">
    <text evidence="3">The sequence shown here is derived from an EMBL/GenBank/DDBJ whole genome shotgun (WGS) entry which is preliminary data.</text>
</comment>
<gene>
    <name evidence="3" type="ORF">QUW28_08530</name>
</gene>
<evidence type="ECO:0000313" key="3">
    <source>
        <dbReference type="EMBL" id="MDM8275532.1"/>
    </source>
</evidence>
<evidence type="ECO:0000313" key="4">
    <source>
        <dbReference type="Proteomes" id="UP001529421"/>
    </source>
</evidence>
<dbReference type="InterPro" id="IPR002560">
    <property type="entry name" value="Transposase_DDE"/>
</dbReference>
<proteinExistence type="predicted"/>
<reference evidence="4" key="1">
    <citation type="submission" date="2023-06" db="EMBL/GenBank/DDBJ databases">
        <title>Identification and characterization of horizontal gene transfer across gut microbiota members of farm animals based on homology search.</title>
        <authorList>
            <person name="Zeman M."/>
            <person name="Kubasova T."/>
            <person name="Jahodarova E."/>
            <person name="Nykrynova M."/>
            <person name="Rychlik I."/>
        </authorList>
    </citation>
    <scope>NUCLEOTIDE SEQUENCE [LARGE SCALE GENOMIC DNA]</scope>
    <source>
        <strain evidence="4">154_Feed</strain>
    </source>
</reference>
<protein>
    <submittedName>
        <fullName evidence="3">Transposase</fullName>
    </submittedName>
</protein>
<dbReference type="Pfam" id="PF01610">
    <property type="entry name" value="DDE_Tnp_ISL3"/>
    <property type="match status" value="1"/>
</dbReference>
<keyword evidence="4" id="KW-1185">Reference proteome</keyword>
<organism evidence="3 4">
    <name type="scientific">Enorma phocaeensis</name>
    <dbReference type="NCBI Taxonomy" id="1871019"/>
    <lineage>
        <taxon>Bacteria</taxon>
        <taxon>Bacillati</taxon>
        <taxon>Actinomycetota</taxon>
        <taxon>Coriobacteriia</taxon>
        <taxon>Coriobacteriales</taxon>
        <taxon>Coriobacteriaceae</taxon>
        <taxon>Enorma</taxon>
    </lineage>
</organism>
<sequence length="112" mass="12124">MRTGGSTGPTCSRSDCATCSRPAPPSGTESSSSRCASVCRTRIDKVKKLSKKVKRHKEAIVRAVGLGISNARVEAINNKIKLTVRMGYGFQNINSLMMLVMRRCTNLPLALP</sequence>